<evidence type="ECO:0000313" key="3">
    <source>
        <dbReference type="Proteomes" id="UP000756921"/>
    </source>
</evidence>
<feature type="region of interest" description="Disordered" evidence="1">
    <location>
        <begin position="1"/>
        <end position="75"/>
    </location>
</feature>
<keyword evidence="3" id="KW-1185">Reference proteome</keyword>
<proteinExistence type="predicted"/>
<gene>
    <name evidence="2" type="ORF">PMIN01_11999</name>
</gene>
<sequence length="112" mass="11724">MDRKSGGKNLVMESEVNSASPTRRSGRARTKTPKAAEIGSANAQDENNEIDIDPPTQIETDAPGAPRTKRTRSIPGATIGRKIGVGNGKVAITKEALAAILAALETTFILPS</sequence>
<comment type="caution">
    <text evidence="2">The sequence shown here is derived from an EMBL/GenBank/DDBJ whole genome shotgun (WGS) entry which is preliminary data.</text>
</comment>
<name>A0A9P6G7J7_9PLEO</name>
<protein>
    <submittedName>
        <fullName evidence="2">Uncharacterized protein</fullName>
    </submittedName>
</protein>
<dbReference type="Proteomes" id="UP000756921">
    <property type="component" value="Unassembled WGS sequence"/>
</dbReference>
<accession>A0A9P6G7J7</accession>
<evidence type="ECO:0000256" key="1">
    <source>
        <dbReference type="SAM" id="MobiDB-lite"/>
    </source>
</evidence>
<dbReference type="AlphaFoldDB" id="A0A9P6G7J7"/>
<dbReference type="EMBL" id="WJXW01000015">
    <property type="protein sequence ID" value="KAF9730066.1"/>
    <property type="molecule type" value="Genomic_DNA"/>
</dbReference>
<reference evidence="2" key="1">
    <citation type="journal article" date="2020" name="Mol. Plant Microbe Interact.">
        <title>Genome Sequence of the Biocontrol Agent Coniothyrium minitans strain Conio (IMI 134523).</title>
        <authorList>
            <person name="Patel D."/>
            <person name="Shittu T.A."/>
            <person name="Baroncelli R."/>
            <person name="Muthumeenakshi S."/>
            <person name="Osborne T.H."/>
            <person name="Janganan T.K."/>
            <person name="Sreenivasaprasad S."/>
        </authorList>
    </citation>
    <scope>NUCLEOTIDE SEQUENCE</scope>
    <source>
        <strain evidence="2">Conio</strain>
    </source>
</reference>
<organism evidence="2 3">
    <name type="scientific">Paraphaeosphaeria minitans</name>
    <dbReference type="NCBI Taxonomy" id="565426"/>
    <lineage>
        <taxon>Eukaryota</taxon>
        <taxon>Fungi</taxon>
        <taxon>Dikarya</taxon>
        <taxon>Ascomycota</taxon>
        <taxon>Pezizomycotina</taxon>
        <taxon>Dothideomycetes</taxon>
        <taxon>Pleosporomycetidae</taxon>
        <taxon>Pleosporales</taxon>
        <taxon>Massarineae</taxon>
        <taxon>Didymosphaeriaceae</taxon>
        <taxon>Paraphaeosphaeria</taxon>
    </lineage>
</organism>
<evidence type="ECO:0000313" key="2">
    <source>
        <dbReference type="EMBL" id="KAF9730066.1"/>
    </source>
</evidence>